<keyword evidence="4" id="KW-0808">Transferase</keyword>
<dbReference type="AlphaFoldDB" id="D9IVF1"/>
<dbReference type="GO" id="GO:0004364">
    <property type="term" value="F:glutathione transferase activity"/>
    <property type="evidence" value="ECO:0007669"/>
    <property type="project" value="TreeGrafter"/>
</dbReference>
<dbReference type="SUPFAM" id="SSF52833">
    <property type="entry name" value="Thioredoxin-like"/>
    <property type="match status" value="1"/>
</dbReference>
<evidence type="ECO:0000259" key="2">
    <source>
        <dbReference type="PROSITE" id="PS50404"/>
    </source>
</evidence>
<dbReference type="InterPro" id="IPR040079">
    <property type="entry name" value="Glutathione_S-Trfase"/>
</dbReference>
<dbReference type="FunFam" id="3.40.30.10:FF:000360">
    <property type="entry name" value="Glutathione S-transferase"/>
    <property type="match status" value="1"/>
</dbReference>
<evidence type="ECO:0000259" key="3">
    <source>
        <dbReference type="PROSITE" id="PS50405"/>
    </source>
</evidence>
<dbReference type="InterPro" id="IPR036249">
    <property type="entry name" value="Thioredoxin-like_sf"/>
</dbReference>
<sequence>MSKPRLTYFAGRGFAEVTRLALNAAQIEYDDVYLRTREEFLQLITDGKLMFKQVPLLEIDGKSLIGSECVLRYVCNKAKLQGKSDDDQTKIEMLSMGARDMLKGGFSGAKFQATPEKEEEMLQNAAKQCKDRYLPVFEKVLGENKSGFLVGDSLTMADLMFFDGLSYVNEIPQIKPLLDEFPNCKAFIVHFSSQPGIKEYLASPRRHPPPNDEYVQGVRKVLNPPSS</sequence>
<dbReference type="SFLD" id="SFLDS00019">
    <property type="entry name" value="Glutathione_Transferase_(cytos"/>
    <property type="match status" value="1"/>
</dbReference>
<dbReference type="InterPro" id="IPR004045">
    <property type="entry name" value="Glutathione_S-Trfase_N"/>
</dbReference>
<dbReference type="Gene3D" id="3.40.30.10">
    <property type="entry name" value="Glutaredoxin"/>
    <property type="match status" value="1"/>
</dbReference>
<feature type="domain" description="GST N-terminal" evidence="2">
    <location>
        <begin position="2"/>
        <end position="82"/>
    </location>
</feature>
<dbReference type="PROSITE" id="PS50405">
    <property type="entry name" value="GST_CTER"/>
    <property type="match status" value="1"/>
</dbReference>
<dbReference type="GO" id="GO:0006749">
    <property type="term" value="P:glutathione metabolic process"/>
    <property type="evidence" value="ECO:0007669"/>
    <property type="project" value="TreeGrafter"/>
</dbReference>
<dbReference type="SFLD" id="SFLDG00363">
    <property type="entry name" value="AMPS_(cytGST):_Alpha-__Mu-__Pi"/>
    <property type="match status" value="1"/>
</dbReference>
<dbReference type="EMBL" id="HM208172">
    <property type="protein sequence ID" value="ADK11695.1"/>
    <property type="molecule type" value="mRNA"/>
</dbReference>
<reference evidence="4" key="1">
    <citation type="submission" date="2010-05" db="EMBL/GenBank/DDBJ databases">
        <title>The cDNA cloning and mRNA expression of GST gene in Strongylocentrotus intermedius.</title>
        <authorList>
            <person name="Chang Y."/>
            <person name="Ding J."/>
            <person name="Sun W."/>
        </authorList>
    </citation>
    <scope>NUCLEOTIDE SEQUENCE</scope>
</reference>
<dbReference type="InterPro" id="IPR050213">
    <property type="entry name" value="GST_superfamily"/>
</dbReference>
<feature type="region of interest" description="Disordered" evidence="1">
    <location>
        <begin position="202"/>
        <end position="227"/>
    </location>
</feature>
<proteinExistence type="evidence at transcript level"/>
<evidence type="ECO:0000256" key="1">
    <source>
        <dbReference type="SAM" id="MobiDB-lite"/>
    </source>
</evidence>
<dbReference type="PROSITE" id="PS50404">
    <property type="entry name" value="GST_NTER"/>
    <property type="match status" value="1"/>
</dbReference>
<accession>D9IVF1</accession>
<dbReference type="InterPro" id="IPR010987">
    <property type="entry name" value="Glutathione-S-Trfase_C-like"/>
</dbReference>
<dbReference type="Pfam" id="PF02798">
    <property type="entry name" value="GST_N"/>
    <property type="match status" value="1"/>
</dbReference>
<gene>
    <name evidence="4" type="primary">GST</name>
</gene>
<dbReference type="SUPFAM" id="SSF47616">
    <property type="entry name" value="GST C-terminal domain-like"/>
    <property type="match status" value="1"/>
</dbReference>
<protein>
    <submittedName>
        <fullName evidence="4">Glutathione S-transferase</fullName>
    </submittedName>
</protein>
<organism evidence="4">
    <name type="scientific">Strongylocentrotus intermedius</name>
    <name type="common">Sea urchin</name>
    <dbReference type="NCBI Taxonomy" id="7667"/>
    <lineage>
        <taxon>Eukaryota</taxon>
        <taxon>Metazoa</taxon>
        <taxon>Echinodermata</taxon>
        <taxon>Eleutherozoa</taxon>
        <taxon>Echinozoa</taxon>
        <taxon>Echinoidea</taxon>
        <taxon>Euechinoidea</taxon>
        <taxon>Echinacea</taxon>
        <taxon>Camarodonta</taxon>
        <taxon>Echinidea</taxon>
        <taxon>Strongylocentrotidae</taxon>
        <taxon>Strongylocentrotus</taxon>
    </lineage>
</organism>
<dbReference type="InterPro" id="IPR036282">
    <property type="entry name" value="Glutathione-S-Trfase_C_sf"/>
</dbReference>
<dbReference type="PANTHER" id="PTHR11571">
    <property type="entry name" value="GLUTATHIONE S-TRANSFERASE"/>
    <property type="match status" value="1"/>
</dbReference>
<name>D9IVF1_STRIE</name>
<dbReference type="Pfam" id="PF14497">
    <property type="entry name" value="GST_C_3"/>
    <property type="match status" value="1"/>
</dbReference>
<feature type="domain" description="GST C-terminal" evidence="3">
    <location>
        <begin position="84"/>
        <end position="211"/>
    </location>
</feature>
<dbReference type="FunFam" id="1.20.1050.10:FF:000201">
    <property type="entry name" value="Uncharacterized protein"/>
    <property type="match status" value="1"/>
</dbReference>
<dbReference type="Gene3D" id="1.20.1050.10">
    <property type="match status" value="1"/>
</dbReference>
<dbReference type="SFLD" id="SFLDG01205">
    <property type="entry name" value="AMPS.1"/>
    <property type="match status" value="1"/>
</dbReference>
<dbReference type="InterPro" id="IPR004046">
    <property type="entry name" value="GST_C"/>
</dbReference>
<dbReference type="PANTHER" id="PTHR11571:SF230">
    <property type="entry name" value="GLUTATHIONE TRANSFERASE"/>
    <property type="match status" value="1"/>
</dbReference>
<evidence type="ECO:0000313" key="4">
    <source>
        <dbReference type="EMBL" id="ADK11695.1"/>
    </source>
</evidence>